<keyword evidence="1" id="KW-0472">Membrane</keyword>
<sequence>MKPSAPQLLYAVKLYLSAMLAYALAVNLGLLNPYWAMVTACVLSNPVSGAVRARATYRLGGTLFAGALTLLMSAYLSNAPQMLVICSGLSAAAMLGASHLDRTPRAYFFQLGALTMMLVAIAYINHPDTMFHMVVTRVTEICLGIVSVTLVDSLLFPSSLAPVLLERLKGWLPDMLRWQEDCLDGKPVDAQTELDRIRTLGDIASFSQLMSTLSYDSSVDRSTRQAAATLQQRLLSLVPLLSAIGNALADLPETLRQPLRPYLAEVRHQARSETPNHERLAGLLPDTASLSAWERLIVDALHDHIHQYLELWAEARQLDAFLDGEPLPLELRERVRQARAFPLPADTDMATRMFAGILATYTLLCLLWYFTGWEQGANMVLLGVVAIAFFGSGDEPG</sequence>
<proteinExistence type="predicted"/>
<protein>
    <submittedName>
        <fullName evidence="2">FUSC family protein</fullName>
    </submittedName>
</protein>
<dbReference type="RefSeq" id="WP_206596650.1">
    <property type="nucleotide sequence ID" value="NZ_JAFKCS010000183.1"/>
</dbReference>
<comment type="caution">
    <text evidence="2">The sequence shown here is derived from an EMBL/GenBank/DDBJ whole genome shotgun (WGS) entry which is preliminary data.</text>
</comment>
<reference evidence="2 3" key="1">
    <citation type="submission" date="2021-03" db="EMBL/GenBank/DDBJ databases">
        <title>novel species isolated from a fishpond in China.</title>
        <authorList>
            <person name="Lu H."/>
            <person name="Cai Z."/>
        </authorList>
    </citation>
    <scope>NUCLEOTIDE SEQUENCE [LARGE SCALE GENOMIC DNA]</scope>
    <source>
        <strain evidence="2 3">Y57</strain>
    </source>
</reference>
<evidence type="ECO:0000313" key="3">
    <source>
        <dbReference type="Proteomes" id="UP000663992"/>
    </source>
</evidence>
<evidence type="ECO:0000256" key="1">
    <source>
        <dbReference type="SAM" id="Phobius"/>
    </source>
</evidence>
<feature type="transmembrane region" description="Helical" evidence="1">
    <location>
        <begin position="20"/>
        <end position="43"/>
    </location>
</feature>
<dbReference type="Proteomes" id="UP000663992">
    <property type="component" value="Unassembled WGS sequence"/>
</dbReference>
<feature type="non-terminal residue" evidence="2">
    <location>
        <position position="397"/>
    </location>
</feature>
<gene>
    <name evidence="2" type="ORF">J0A65_23140</name>
</gene>
<feature type="transmembrane region" description="Helical" evidence="1">
    <location>
        <begin position="349"/>
        <end position="370"/>
    </location>
</feature>
<keyword evidence="1" id="KW-0812">Transmembrane</keyword>
<name>A0ABS3D078_9ALTE</name>
<dbReference type="Pfam" id="PF04632">
    <property type="entry name" value="FUSC"/>
    <property type="match status" value="1"/>
</dbReference>
<feature type="transmembrane region" description="Helical" evidence="1">
    <location>
        <begin position="107"/>
        <end position="124"/>
    </location>
</feature>
<feature type="transmembrane region" description="Helical" evidence="1">
    <location>
        <begin position="55"/>
        <end position="76"/>
    </location>
</feature>
<feature type="transmembrane region" description="Helical" evidence="1">
    <location>
        <begin position="82"/>
        <end position="100"/>
    </location>
</feature>
<dbReference type="InterPro" id="IPR006726">
    <property type="entry name" value="PHBA_efflux_AaeB/fusaric-R"/>
</dbReference>
<evidence type="ECO:0000313" key="2">
    <source>
        <dbReference type="EMBL" id="MBN7822778.1"/>
    </source>
</evidence>
<accession>A0ABS3D078</accession>
<keyword evidence="3" id="KW-1185">Reference proteome</keyword>
<keyword evidence="1" id="KW-1133">Transmembrane helix</keyword>
<dbReference type="EMBL" id="JAFKCS010000183">
    <property type="protein sequence ID" value="MBN7822778.1"/>
    <property type="molecule type" value="Genomic_DNA"/>
</dbReference>
<feature type="transmembrane region" description="Helical" evidence="1">
    <location>
        <begin position="376"/>
        <end position="393"/>
    </location>
</feature>
<organism evidence="2 3">
    <name type="scientific">Bowmanella yangjiangensis</name>
    <dbReference type="NCBI Taxonomy" id="2811230"/>
    <lineage>
        <taxon>Bacteria</taxon>
        <taxon>Pseudomonadati</taxon>
        <taxon>Pseudomonadota</taxon>
        <taxon>Gammaproteobacteria</taxon>
        <taxon>Alteromonadales</taxon>
        <taxon>Alteromonadaceae</taxon>
        <taxon>Bowmanella</taxon>
    </lineage>
</organism>